<dbReference type="Proteomes" id="UP000249324">
    <property type="component" value="Unassembled WGS sequence"/>
</dbReference>
<comment type="caution">
    <text evidence="3">The sequence shown here is derived from an EMBL/GenBank/DDBJ whole genome shotgun (WGS) entry which is preliminary data.</text>
</comment>
<name>A0ABD6FKH8_9PSEU</name>
<feature type="compositionally biased region" description="Basic and acidic residues" evidence="1">
    <location>
        <begin position="37"/>
        <end position="46"/>
    </location>
</feature>
<feature type="non-terminal residue" evidence="3">
    <location>
        <position position="71"/>
    </location>
</feature>
<keyword evidence="2" id="KW-0732">Signal</keyword>
<sequence length="71" mass="7189">MITRGLAVLVAATAALLVAPAPAALADPPPALPANHTPDEGKWQPAFDYDKDGCYPTPAIGPDGTLNPGLN</sequence>
<gene>
    <name evidence="3" type="ORF">DIU77_015650</name>
</gene>
<feature type="chain" id="PRO_5044776807" evidence="2">
    <location>
        <begin position="27"/>
        <end position="71"/>
    </location>
</feature>
<feature type="region of interest" description="Disordered" evidence="1">
    <location>
        <begin position="26"/>
        <end position="46"/>
    </location>
</feature>
<evidence type="ECO:0000256" key="2">
    <source>
        <dbReference type="SAM" id="SignalP"/>
    </source>
</evidence>
<evidence type="ECO:0000313" key="4">
    <source>
        <dbReference type="Proteomes" id="UP000249324"/>
    </source>
</evidence>
<feature type="signal peptide" evidence="2">
    <location>
        <begin position="1"/>
        <end position="26"/>
    </location>
</feature>
<reference evidence="3 4" key="1">
    <citation type="journal article" date="2021" name="BMC Genomics">
        <title>Genome-resolved metagenome and metatranscriptome analyses of thermophilic composting reveal key bacterial players and their metabolic interactions.</title>
        <authorList>
            <person name="Braga L.P.P."/>
            <person name="Pereira R.V."/>
            <person name="Martins L.F."/>
            <person name="Moura L.M.S."/>
            <person name="Sanchez F.B."/>
            <person name="Patane J.S.L."/>
            <person name="da Silva A.M."/>
            <person name="Setubal J.C."/>
        </authorList>
    </citation>
    <scope>NUCLEOTIDE SEQUENCE [LARGE SCALE GENOMIC DNA]</scope>
    <source>
        <strain evidence="3">ZC4RG45</strain>
    </source>
</reference>
<proteinExistence type="predicted"/>
<dbReference type="AlphaFoldDB" id="A0ABD6FKH8"/>
<organism evidence="3 4">
    <name type="scientific">Thermocrispum agreste</name>
    <dbReference type="NCBI Taxonomy" id="37925"/>
    <lineage>
        <taxon>Bacteria</taxon>
        <taxon>Bacillati</taxon>
        <taxon>Actinomycetota</taxon>
        <taxon>Actinomycetes</taxon>
        <taxon>Pseudonocardiales</taxon>
        <taxon>Pseudonocardiaceae</taxon>
        <taxon>Thermocrispum</taxon>
    </lineage>
</organism>
<accession>A0ABD6FKH8</accession>
<dbReference type="EMBL" id="QGUI02000253">
    <property type="protein sequence ID" value="MFO7193676.1"/>
    <property type="molecule type" value="Genomic_DNA"/>
</dbReference>
<dbReference type="InterPro" id="IPR008701">
    <property type="entry name" value="NPP1"/>
</dbReference>
<protein>
    <submittedName>
        <fullName evidence="3">NPP1 family protein</fullName>
    </submittedName>
</protein>
<dbReference type="Pfam" id="PF05630">
    <property type="entry name" value="NPP1"/>
    <property type="match status" value="1"/>
</dbReference>
<evidence type="ECO:0000256" key="1">
    <source>
        <dbReference type="SAM" id="MobiDB-lite"/>
    </source>
</evidence>
<evidence type="ECO:0000313" key="3">
    <source>
        <dbReference type="EMBL" id="MFO7193676.1"/>
    </source>
</evidence>